<proteinExistence type="predicted"/>
<sequence>MQKHFNLILQICIFCFKKDYLIRQRIDGEIGQLRDNVHRILSEQQEEFAQAFGLHDHDNHSSSEISASHVVPQSNNFDDASSDDCQLLTEDSSDCEAAMVTQHEDEIEGEICFNCRNVLSGASASHQEEQSSDEEKITMNYLLRLMIASSEIASALRRKEFRI</sequence>
<reference evidence="1" key="1">
    <citation type="journal article" date="2023" name="G3 (Bethesda)">
        <title>Whole genome assembly and annotation of the endangered Caribbean coral Acropora cervicornis.</title>
        <authorList>
            <person name="Selwyn J.D."/>
            <person name="Vollmer S.V."/>
        </authorList>
    </citation>
    <scope>NUCLEOTIDE SEQUENCE</scope>
    <source>
        <strain evidence="1">K2</strain>
    </source>
</reference>
<evidence type="ECO:0000313" key="2">
    <source>
        <dbReference type="Proteomes" id="UP001249851"/>
    </source>
</evidence>
<reference evidence="1" key="2">
    <citation type="journal article" date="2023" name="Science">
        <title>Genomic signatures of disease resistance in endangered staghorn corals.</title>
        <authorList>
            <person name="Vollmer S.V."/>
            <person name="Selwyn J.D."/>
            <person name="Despard B.A."/>
            <person name="Roesel C.L."/>
        </authorList>
    </citation>
    <scope>NUCLEOTIDE SEQUENCE</scope>
    <source>
        <strain evidence="1">K2</strain>
    </source>
</reference>
<gene>
    <name evidence="1" type="ORF">P5673_029130</name>
</gene>
<protein>
    <submittedName>
        <fullName evidence="1">Uncharacterized protein</fullName>
    </submittedName>
</protein>
<dbReference type="AlphaFoldDB" id="A0AAD9PWB2"/>
<organism evidence="1 2">
    <name type="scientific">Acropora cervicornis</name>
    <name type="common">Staghorn coral</name>
    <dbReference type="NCBI Taxonomy" id="6130"/>
    <lineage>
        <taxon>Eukaryota</taxon>
        <taxon>Metazoa</taxon>
        <taxon>Cnidaria</taxon>
        <taxon>Anthozoa</taxon>
        <taxon>Hexacorallia</taxon>
        <taxon>Scleractinia</taxon>
        <taxon>Astrocoeniina</taxon>
        <taxon>Acroporidae</taxon>
        <taxon>Acropora</taxon>
    </lineage>
</organism>
<accession>A0AAD9PWB2</accession>
<keyword evidence="2" id="KW-1185">Reference proteome</keyword>
<dbReference type="Proteomes" id="UP001249851">
    <property type="component" value="Unassembled WGS sequence"/>
</dbReference>
<comment type="caution">
    <text evidence="1">The sequence shown here is derived from an EMBL/GenBank/DDBJ whole genome shotgun (WGS) entry which is preliminary data.</text>
</comment>
<name>A0AAD9PWB2_ACRCE</name>
<dbReference type="EMBL" id="JARQWQ010000113">
    <property type="protein sequence ID" value="KAK2550253.1"/>
    <property type="molecule type" value="Genomic_DNA"/>
</dbReference>
<evidence type="ECO:0000313" key="1">
    <source>
        <dbReference type="EMBL" id="KAK2550253.1"/>
    </source>
</evidence>